<dbReference type="Pfam" id="PF22483">
    <property type="entry name" value="Mu-transpos_C_2"/>
    <property type="match status" value="1"/>
</dbReference>
<dbReference type="PANTHER" id="PTHR35004:SF7">
    <property type="entry name" value="INTEGRASE PROTEIN"/>
    <property type="match status" value="1"/>
</dbReference>
<dbReference type="PANTHER" id="PTHR35004">
    <property type="entry name" value="TRANSPOSASE RV3428C-RELATED"/>
    <property type="match status" value="1"/>
</dbReference>
<dbReference type="GO" id="GO:0015074">
    <property type="term" value="P:DNA integration"/>
    <property type="evidence" value="ECO:0007669"/>
    <property type="project" value="InterPro"/>
</dbReference>
<organism evidence="3 4">
    <name type="scientific">Desulfosarcina ovata subsp. ovata</name>
    <dbReference type="NCBI Taxonomy" id="2752305"/>
    <lineage>
        <taxon>Bacteria</taxon>
        <taxon>Pseudomonadati</taxon>
        <taxon>Thermodesulfobacteriota</taxon>
        <taxon>Desulfobacteria</taxon>
        <taxon>Desulfobacterales</taxon>
        <taxon>Desulfosarcinaceae</taxon>
        <taxon>Desulfosarcina</taxon>
    </lineage>
</organism>
<keyword evidence="4" id="KW-1185">Reference proteome</keyword>
<name>A0A5K8AA12_9BACT</name>
<dbReference type="PROSITE" id="PS50994">
    <property type="entry name" value="INTEGRASE"/>
    <property type="match status" value="1"/>
</dbReference>
<dbReference type="NCBIfam" id="NF033546">
    <property type="entry name" value="transpos_IS21"/>
    <property type="match status" value="1"/>
</dbReference>
<comment type="similarity">
    <text evidence="1">Belongs to the transposase IS21/IS408/IS1162 family.</text>
</comment>
<reference evidence="3 4" key="1">
    <citation type="submission" date="2019-11" db="EMBL/GenBank/DDBJ databases">
        <title>Comparative genomics of hydrocarbon-degrading Desulfosarcina strains.</title>
        <authorList>
            <person name="Watanabe M."/>
            <person name="Kojima H."/>
            <person name="Fukui M."/>
        </authorList>
    </citation>
    <scope>NUCLEOTIDE SEQUENCE [LARGE SCALE GENOMIC DNA]</scope>
    <source>
        <strain evidence="4">oXyS1</strain>
    </source>
</reference>
<proteinExistence type="inferred from homology"/>
<dbReference type="RefSeq" id="WP_155310543.1">
    <property type="nucleotide sequence ID" value="NZ_AP021879.1"/>
</dbReference>
<sequence length="488" mass="56290">MIDYALYCKINHLSANDGLTAPQIARELSMDVRTIRKWLNETQYKPRQGTPRPSKLDPFKRDIVRLLETHPYTATQIFQRIREQGFTGQYSIVKDYVRKVRPPKPNAFLTLSFAPGECAQVDWGSYGSVNVGNTRRRLSFFVMVLCYSRLMYVQFTVSQTMEHFLGCHQSAFEFFGKVPQRIMVDNLKSAVLKRIVGKAPVFNPKYLDFANHYGFTITACNVGKGNEKGRVENGVGYVKKNLLAGLDISDFSAIHPATRHWLDTVANVRTHGKTNEQPIARFEKERSCLNPLPANRFDIATVCQVRASSQFRVPVDGNHYSVPAEYAGRQLTLKTYPDRICLYDDNKLIARHIRSYDRREDIEDPDHPKQLLLWRKKAREQKIVMRFLSLSPKSAQYYQKLEQRRMNPYHHVQKIVALSEIYDPNSVARALEDAFTFQAFSCEYIANLLEQRGRQLPQPGALHLTRREDLLDLTVESPDLSIYEKETS</sequence>
<accession>A0A5K8AA12</accession>
<evidence type="ECO:0000313" key="3">
    <source>
        <dbReference type="EMBL" id="BBO89329.1"/>
    </source>
</evidence>
<dbReference type="InterPro" id="IPR001584">
    <property type="entry name" value="Integrase_cat-core"/>
</dbReference>
<dbReference type="Pfam" id="PF00665">
    <property type="entry name" value="rve"/>
    <property type="match status" value="1"/>
</dbReference>
<evidence type="ECO:0000313" key="4">
    <source>
        <dbReference type="Proteomes" id="UP000422108"/>
    </source>
</evidence>
<gene>
    <name evidence="3" type="ORF">DSCOOX_25090</name>
</gene>
<protein>
    <recommendedName>
        <fullName evidence="2">Integrase catalytic domain-containing protein</fullName>
    </recommendedName>
</protein>
<dbReference type="InterPro" id="IPR054353">
    <property type="entry name" value="IstA-like_C"/>
</dbReference>
<evidence type="ECO:0000259" key="2">
    <source>
        <dbReference type="PROSITE" id="PS50994"/>
    </source>
</evidence>
<feature type="domain" description="Integrase catalytic" evidence="2">
    <location>
        <begin position="111"/>
        <end position="286"/>
    </location>
</feature>
<dbReference type="SUPFAM" id="SSF53098">
    <property type="entry name" value="Ribonuclease H-like"/>
    <property type="match status" value="1"/>
</dbReference>
<dbReference type="GO" id="GO:0003676">
    <property type="term" value="F:nucleic acid binding"/>
    <property type="evidence" value="ECO:0007669"/>
    <property type="project" value="InterPro"/>
</dbReference>
<dbReference type="AlphaFoldDB" id="A0A5K8AA12"/>
<dbReference type="InterPro" id="IPR036397">
    <property type="entry name" value="RNaseH_sf"/>
</dbReference>
<dbReference type="InterPro" id="IPR012337">
    <property type="entry name" value="RNaseH-like_sf"/>
</dbReference>
<dbReference type="EMBL" id="AP021879">
    <property type="protein sequence ID" value="BBO89329.1"/>
    <property type="molecule type" value="Genomic_DNA"/>
</dbReference>
<dbReference type="Proteomes" id="UP000422108">
    <property type="component" value="Chromosome"/>
</dbReference>
<evidence type="ECO:0000256" key="1">
    <source>
        <dbReference type="ARBA" id="ARBA00009277"/>
    </source>
</evidence>
<dbReference type="Gene3D" id="3.30.420.10">
    <property type="entry name" value="Ribonuclease H-like superfamily/Ribonuclease H"/>
    <property type="match status" value="1"/>
</dbReference>